<dbReference type="PANTHER" id="PTHR11647">
    <property type="entry name" value="HYDRANTOINASE/DIHYDROPYRIMIDINASE FAMILY MEMBER"/>
    <property type="match status" value="1"/>
</dbReference>
<reference evidence="2 3" key="1">
    <citation type="submission" date="2022-09" db="EMBL/GenBank/DDBJ databases">
        <authorList>
            <person name="Han X.L."/>
            <person name="Wang Q."/>
            <person name="Lu T."/>
        </authorList>
    </citation>
    <scope>NUCLEOTIDE SEQUENCE [LARGE SCALE GENOMIC DNA]</scope>
    <source>
        <strain evidence="2 3">WQ 127069</strain>
    </source>
</reference>
<protein>
    <submittedName>
        <fullName evidence="2">D-aminoacylase</fullName>
    </submittedName>
</protein>
<dbReference type="RefSeq" id="WP_262682908.1">
    <property type="nucleotide sequence ID" value="NZ_JAOQIO010000007.1"/>
</dbReference>
<dbReference type="EMBL" id="JAOQIO010000007">
    <property type="protein sequence ID" value="MCU6791330.1"/>
    <property type="molecule type" value="Genomic_DNA"/>
</dbReference>
<dbReference type="InterPro" id="IPR011059">
    <property type="entry name" value="Metal-dep_hydrolase_composite"/>
</dbReference>
<dbReference type="Gene3D" id="3.20.20.140">
    <property type="entry name" value="Metal-dependent hydrolases"/>
    <property type="match status" value="1"/>
</dbReference>
<organism evidence="2 3">
    <name type="scientific">Paenibacillus baimaensis</name>
    <dbReference type="NCBI Taxonomy" id="2982185"/>
    <lineage>
        <taxon>Bacteria</taxon>
        <taxon>Bacillati</taxon>
        <taxon>Bacillota</taxon>
        <taxon>Bacilli</taxon>
        <taxon>Bacillales</taxon>
        <taxon>Paenibacillaceae</taxon>
        <taxon>Paenibacillus</taxon>
    </lineage>
</organism>
<dbReference type="CDD" id="cd01297">
    <property type="entry name" value="D-aminoacylase"/>
    <property type="match status" value="1"/>
</dbReference>
<dbReference type="InterPro" id="IPR050378">
    <property type="entry name" value="Metallo-dep_Hydrolases_sf"/>
</dbReference>
<dbReference type="Gene3D" id="2.30.40.10">
    <property type="entry name" value="Urease, subunit C, domain 1"/>
    <property type="match status" value="1"/>
</dbReference>
<evidence type="ECO:0000259" key="1">
    <source>
        <dbReference type="Pfam" id="PF07969"/>
    </source>
</evidence>
<dbReference type="InterPro" id="IPR023100">
    <property type="entry name" value="D-aminoacylase_insert_dom_sf"/>
</dbReference>
<feature type="domain" description="Amidohydrolase 3" evidence="1">
    <location>
        <begin position="45"/>
        <end position="251"/>
    </location>
</feature>
<evidence type="ECO:0000313" key="3">
    <source>
        <dbReference type="Proteomes" id="UP001652445"/>
    </source>
</evidence>
<dbReference type="Pfam" id="PF07969">
    <property type="entry name" value="Amidohydro_3"/>
    <property type="match status" value="2"/>
</dbReference>
<proteinExistence type="predicted"/>
<dbReference type="Proteomes" id="UP001652445">
    <property type="component" value="Unassembled WGS sequence"/>
</dbReference>
<keyword evidence="3" id="KW-1185">Reference proteome</keyword>
<gene>
    <name evidence="2" type="ORF">OB236_04210</name>
</gene>
<dbReference type="PANTHER" id="PTHR11647:SF1">
    <property type="entry name" value="COLLAPSIN RESPONSE MEDIATOR PROTEIN"/>
    <property type="match status" value="1"/>
</dbReference>
<dbReference type="Gene3D" id="3.30.1490.130">
    <property type="entry name" value="D-aminoacylase. Domain 3"/>
    <property type="match status" value="1"/>
</dbReference>
<sequence length="535" mass="59475">MLDLILKNGRIVDGTGNPWFLGDVGIKDGLIAAVGKLDQEARSTIDVHRQVISPGFIDGHCHSDLMILDHPHSEIKIRQGVTTEVVGNCGLAPAPFFKQNADLLQSYVQPVLGKTSWEWPWETVSQYMDTLARSAPSENIATYVAHGALRIAVMGFAKRDATAQELQLMKQLLEEGLKAGAIGFSIGLLYAPGSYTSKEEVAALCSILPKYNGLFSTHIRGEGNNLIPSVKEVIWIAEKTGVALHISHLKAAGKRNWGKVMEAMELIEQARARGLDVTCDVYPYSAGSTTLTTVLPPWSLEGGVNGVLELCRDLSMRKRIREELGREHEDWDNLVCSTGWQSIYLSAVHSEKNKALEGKHIEEISEIRGQHPVDCMLDLLLEEDGRISIVYFHMADEDVKQVVGYERSLIASDSLTCETGKPHPRLYGTFPRVFAKYVRDEKVLTLEQAVRKLTSFPVQRFKLGKRGLLVPGYAADLAVFDPETIQDYATFEDPRQYPQGITQVIVNGKPTFDQDQHTHAREGQLIRAQHCCTHH</sequence>
<dbReference type="SUPFAM" id="SSF51556">
    <property type="entry name" value="Metallo-dependent hydrolases"/>
    <property type="match status" value="1"/>
</dbReference>
<comment type="caution">
    <text evidence="2">The sequence shown here is derived from an EMBL/GenBank/DDBJ whole genome shotgun (WGS) entry which is preliminary data.</text>
</comment>
<dbReference type="InterPro" id="IPR013108">
    <property type="entry name" value="Amidohydro_3"/>
</dbReference>
<name>A0ABT2U9L4_9BACL</name>
<accession>A0ABT2U9L4</accession>
<dbReference type="SUPFAM" id="SSF51338">
    <property type="entry name" value="Composite domain of metallo-dependent hydrolases"/>
    <property type="match status" value="1"/>
</dbReference>
<dbReference type="InterPro" id="IPR032466">
    <property type="entry name" value="Metal_Hydrolase"/>
</dbReference>
<evidence type="ECO:0000313" key="2">
    <source>
        <dbReference type="EMBL" id="MCU6791330.1"/>
    </source>
</evidence>
<feature type="domain" description="Amidohydrolase 3" evidence="1">
    <location>
        <begin position="410"/>
        <end position="512"/>
    </location>
</feature>